<organism evidence="1 2">
    <name type="scientific">Lizard adenovirus 2</name>
    <dbReference type="NCBI Taxonomy" id="874272"/>
    <lineage>
        <taxon>Viruses</taxon>
        <taxon>Varidnaviria</taxon>
        <taxon>Bamfordvirae</taxon>
        <taxon>Preplasmiviricota</taxon>
        <taxon>Polisuviricotina</taxon>
        <taxon>Pharingeaviricetes</taxon>
        <taxon>Rowavirales</taxon>
        <taxon>Adenoviridae</taxon>
        <taxon>Barthadenovirus</taxon>
        <taxon>Barthadenovirus lacertae</taxon>
        <taxon>Lizard atadenovirus A</taxon>
    </lineage>
</organism>
<reference evidence="1 2" key="1">
    <citation type="journal article" date="2014" name="J. Virol.">
        <title>Molecular characterization of a lizard adenovirus reveals the first atadenovirus with two fiber genes and the first adenovirus with either one short or three long fibers per penton.</title>
        <authorList>
            <person name="Penzes J.J."/>
            <person name="Menendez-Conejero R."/>
            <person name="Condezo G.N."/>
            <person name="Ball I."/>
            <person name="Papp T."/>
            <person name="Doszpoly A."/>
            <person name="Paradela A."/>
            <person name="Perez-Berna A.J."/>
            <person name="Lopez-Sanz M."/>
            <person name="Nguyen T.H."/>
            <person name="van Raaij M.J."/>
            <person name="Marschang R.E."/>
            <person name="Harrach B."/>
            <person name="Benko M."/>
            <person name="San Martin C."/>
        </authorList>
    </citation>
    <scope>NUCLEOTIDE SEQUENCE [LARGE SCALE GENOMIC DNA]</scope>
    <source>
        <strain evidence="1">23-06</strain>
    </source>
</reference>
<dbReference type="OrthoDB" id="28909at10239"/>
<sequence>MIVAGARPAKELSACLSEDDLFKLIAECSGYSWRWWKAPTLFTPRLWKAVDSLKKLKDGTTAYQNELSLMLYSGNFVSDLQLACQSVPRPLTVSLFFMLLLWSSTYCMCETEEETKKRSKTAAKILYSLVKD</sequence>
<dbReference type="Proteomes" id="UP000133496">
    <property type="component" value="Segment"/>
</dbReference>
<dbReference type="EMBL" id="KJ156523">
    <property type="protein sequence ID" value="AII22560.1"/>
    <property type="molecule type" value="Genomic_DNA"/>
</dbReference>
<protein>
    <submittedName>
        <fullName evidence="1">Protein LH2</fullName>
    </submittedName>
</protein>
<keyword evidence="2" id="KW-1185">Reference proteome</keyword>
<dbReference type="GeneID" id="20041307"/>
<accession>A0A076FTE8</accession>
<name>A0A076FTE8_9ADEN</name>
<evidence type="ECO:0000313" key="2">
    <source>
        <dbReference type="Proteomes" id="UP000133496"/>
    </source>
</evidence>
<dbReference type="RefSeq" id="YP_009051651.1">
    <property type="nucleotide sequence ID" value="NC_024684.1"/>
</dbReference>
<proteinExistence type="predicted"/>
<evidence type="ECO:0000313" key="1">
    <source>
        <dbReference type="EMBL" id="AII22560.1"/>
    </source>
</evidence>
<dbReference type="KEGG" id="vg:20041307"/>